<organism evidence="1 2">
    <name type="scientific">Pluteus cervinus</name>
    <dbReference type="NCBI Taxonomy" id="181527"/>
    <lineage>
        <taxon>Eukaryota</taxon>
        <taxon>Fungi</taxon>
        <taxon>Dikarya</taxon>
        <taxon>Basidiomycota</taxon>
        <taxon>Agaricomycotina</taxon>
        <taxon>Agaricomycetes</taxon>
        <taxon>Agaricomycetidae</taxon>
        <taxon>Agaricales</taxon>
        <taxon>Pluteineae</taxon>
        <taxon>Pluteaceae</taxon>
        <taxon>Pluteus</taxon>
    </lineage>
</organism>
<gene>
    <name evidence="1" type="ORF">BDN72DRAFT_725271</name>
</gene>
<reference evidence="1 2" key="1">
    <citation type="journal article" date="2019" name="Nat. Ecol. Evol.">
        <title>Megaphylogeny resolves global patterns of mushroom evolution.</title>
        <authorList>
            <person name="Varga T."/>
            <person name="Krizsan K."/>
            <person name="Foldi C."/>
            <person name="Dima B."/>
            <person name="Sanchez-Garcia M."/>
            <person name="Sanchez-Ramirez S."/>
            <person name="Szollosi G.J."/>
            <person name="Szarkandi J.G."/>
            <person name="Papp V."/>
            <person name="Albert L."/>
            <person name="Andreopoulos W."/>
            <person name="Angelini C."/>
            <person name="Antonin V."/>
            <person name="Barry K.W."/>
            <person name="Bougher N.L."/>
            <person name="Buchanan P."/>
            <person name="Buyck B."/>
            <person name="Bense V."/>
            <person name="Catcheside P."/>
            <person name="Chovatia M."/>
            <person name="Cooper J."/>
            <person name="Damon W."/>
            <person name="Desjardin D."/>
            <person name="Finy P."/>
            <person name="Geml J."/>
            <person name="Haridas S."/>
            <person name="Hughes K."/>
            <person name="Justo A."/>
            <person name="Karasinski D."/>
            <person name="Kautmanova I."/>
            <person name="Kiss B."/>
            <person name="Kocsube S."/>
            <person name="Kotiranta H."/>
            <person name="LaButti K.M."/>
            <person name="Lechner B.E."/>
            <person name="Liimatainen K."/>
            <person name="Lipzen A."/>
            <person name="Lukacs Z."/>
            <person name="Mihaltcheva S."/>
            <person name="Morgado L.N."/>
            <person name="Niskanen T."/>
            <person name="Noordeloos M.E."/>
            <person name="Ohm R.A."/>
            <person name="Ortiz-Santana B."/>
            <person name="Ovrebo C."/>
            <person name="Racz N."/>
            <person name="Riley R."/>
            <person name="Savchenko A."/>
            <person name="Shiryaev A."/>
            <person name="Soop K."/>
            <person name="Spirin V."/>
            <person name="Szebenyi C."/>
            <person name="Tomsovsky M."/>
            <person name="Tulloss R.E."/>
            <person name="Uehling J."/>
            <person name="Grigoriev I.V."/>
            <person name="Vagvolgyi C."/>
            <person name="Papp T."/>
            <person name="Martin F.M."/>
            <person name="Miettinen O."/>
            <person name="Hibbett D.S."/>
            <person name="Nagy L.G."/>
        </authorList>
    </citation>
    <scope>NUCLEOTIDE SEQUENCE [LARGE SCALE GENOMIC DNA]</scope>
    <source>
        <strain evidence="1 2">NL-1719</strain>
    </source>
</reference>
<name>A0ACD3A1X6_9AGAR</name>
<feature type="non-terminal residue" evidence="1">
    <location>
        <position position="1"/>
    </location>
</feature>
<proteinExistence type="predicted"/>
<evidence type="ECO:0000313" key="1">
    <source>
        <dbReference type="EMBL" id="TFK59653.1"/>
    </source>
</evidence>
<evidence type="ECO:0000313" key="2">
    <source>
        <dbReference type="Proteomes" id="UP000308600"/>
    </source>
</evidence>
<dbReference type="Proteomes" id="UP000308600">
    <property type="component" value="Unassembled WGS sequence"/>
</dbReference>
<sequence>DGLVGAVISNGDDFVTSPNARIIPYPPLGGNRDVYIRENLRYGDDDPLQWPQPVIPGYEYLCAIPLPPLDPTENNAIMWWMPQQDDFDEGGVGLSGVGRFRQYSLQRLRDVSSSLLEQSLAEDLSFDHHTQRAADYRDIIRHNLYRLEQYKSSFATMQRGVRHLQRAYLELHALVEWHTTVKFRIAELEQSQATRPCARTIGGFTPSPVVADYLFRGGIRVWLIRPYSELPNVRIRKVCACILPESLIVMKAPFRQLDAIYTGSNFEPKKYTQIMKQAMRHLAYPNPFGAAYIPPNASIGPVRTSHTASNRRRDRQFSASKCVHSSTTESHKPCHVDPHRRTDVKPPGDPGRNKFIQVSSPILPPALPQWATALEISNPLALPSVHSHVNPTDLGYLFPEVPGLAVAKRYEDMLKFWLRHRDMFLYRMTSQDSSALPVPAGEWRDILRLEILGSGTAGTKNAERLTKLTATLQNCLSETVSFVDDIPDVPTWRGLPFNQLTNSHFEEILWEINELNFRFELKALDFRVSSKFEDDDRQSLIEKCFPGCSDRGSLLVVDVADANHGLASNIINDRSTYTHALRKLMLSWGDDVPAILRQEKHPWPVLEFRELEKTMAEFYTRLFFRSFNRPATIPRRLS</sequence>
<keyword evidence="2" id="KW-1185">Reference proteome</keyword>
<protein>
    <submittedName>
        <fullName evidence="1">Uncharacterized protein</fullName>
    </submittedName>
</protein>
<accession>A0ACD3A1X6</accession>
<feature type="non-terminal residue" evidence="1">
    <location>
        <position position="638"/>
    </location>
</feature>
<dbReference type="EMBL" id="ML208924">
    <property type="protein sequence ID" value="TFK59653.1"/>
    <property type="molecule type" value="Genomic_DNA"/>
</dbReference>